<dbReference type="Proteomes" id="UP000825935">
    <property type="component" value="Chromosome 22"/>
</dbReference>
<evidence type="ECO:0000256" key="2">
    <source>
        <dbReference type="SAM" id="MobiDB-lite"/>
    </source>
</evidence>
<feature type="transmembrane region" description="Helical" evidence="3">
    <location>
        <begin position="29"/>
        <end position="50"/>
    </location>
</feature>
<keyword evidence="3" id="KW-1133">Transmembrane helix</keyword>
<sequence length="405" mass="45373">MEAFQRRLVRRTTSIDAGRVPFSKVLSTSVLSVLPFFLLLICIVSSRSMWSYVLFLLQESPTLRILFLNILIGCIIAISQKRKCSFQVETEHEAENEDRWIPPLITRNLDSRNGAEAEIGVVERTLMVPGSGTNSSKQEEDSYFVAKEDSPTVATVRRDADNKQLVIENLSADRIKRVAGNRSTKRRVQPSSIADGSKLASLKERTNRCNGDYIGPAEAGKDNGRRGDAKHRAAMKKAKHGLRAGEVDTKGANTTDKNGFQACPSMEEVWVHIMSNRHERGCESTINQETQRTVQKETRAPCINEGAEGENHQAAAASSPGEEISRPPDKGALDGNSVRTPSELMEVQELNRRAEEFIRRVNREIRRQTKESLRQRRQRYADHSEPLNHCLLEPPSPAVHGLLVR</sequence>
<dbReference type="InterPro" id="IPR008480">
    <property type="entry name" value="DUF761_pln"/>
</dbReference>
<keyword evidence="1" id="KW-0175">Coiled coil</keyword>
<organism evidence="4 5">
    <name type="scientific">Ceratopteris richardii</name>
    <name type="common">Triangle waterfern</name>
    <dbReference type="NCBI Taxonomy" id="49495"/>
    <lineage>
        <taxon>Eukaryota</taxon>
        <taxon>Viridiplantae</taxon>
        <taxon>Streptophyta</taxon>
        <taxon>Embryophyta</taxon>
        <taxon>Tracheophyta</taxon>
        <taxon>Polypodiopsida</taxon>
        <taxon>Polypodiidae</taxon>
        <taxon>Polypodiales</taxon>
        <taxon>Pteridineae</taxon>
        <taxon>Pteridaceae</taxon>
        <taxon>Parkerioideae</taxon>
        <taxon>Ceratopteris</taxon>
    </lineage>
</organism>
<comment type="caution">
    <text evidence="4">The sequence shown here is derived from an EMBL/GenBank/DDBJ whole genome shotgun (WGS) entry which is preliminary data.</text>
</comment>
<name>A0A8T2S4N2_CERRI</name>
<proteinExistence type="predicted"/>
<evidence type="ECO:0000313" key="4">
    <source>
        <dbReference type="EMBL" id="KAH7306383.1"/>
    </source>
</evidence>
<keyword evidence="3" id="KW-0472">Membrane</keyword>
<evidence type="ECO:0000256" key="1">
    <source>
        <dbReference type="SAM" id="Coils"/>
    </source>
</evidence>
<keyword evidence="5" id="KW-1185">Reference proteome</keyword>
<evidence type="ECO:0000313" key="5">
    <source>
        <dbReference type="Proteomes" id="UP000825935"/>
    </source>
</evidence>
<feature type="transmembrane region" description="Helical" evidence="3">
    <location>
        <begin position="62"/>
        <end position="79"/>
    </location>
</feature>
<feature type="region of interest" description="Disordered" evidence="2">
    <location>
        <begin position="304"/>
        <end position="338"/>
    </location>
</feature>
<dbReference type="Pfam" id="PF05553">
    <property type="entry name" value="DUF761"/>
    <property type="match status" value="1"/>
</dbReference>
<dbReference type="PANTHER" id="PTHR33098:SF53">
    <property type="entry name" value="OS05G0540900 PROTEIN"/>
    <property type="match status" value="1"/>
</dbReference>
<protein>
    <recommendedName>
        <fullName evidence="6">Transmembrane protein</fullName>
    </recommendedName>
</protein>
<dbReference type="EMBL" id="CM035427">
    <property type="protein sequence ID" value="KAH7306383.1"/>
    <property type="molecule type" value="Genomic_DNA"/>
</dbReference>
<accession>A0A8T2S4N2</accession>
<feature type="compositionally biased region" description="Basic and acidic residues" evidence="2">
    <location>
        <begin position="323"/>
        <end position="332"/>
    </location>
</feature>
<feature type="coiled-coil region" evidence="1">
    <location>
        <begin position="344"/>
        <end position="371"/>
    </location>
</feature>
<dbReference type="AlphaFoldDB" id="A0A8T2S4N2"/>
<reference evidence="4" key="1">
    <citation type="submission" date="2021-08" db="EMBL/GenBank/DDBJ databases">
        <title>WGS assembly of Ceratopteris richardii.</title>
        <authorList>
            <person name="Marchant D.B."/>
            <person name="Chen G."/>
            <person name="Jenkins J."/>
            <person name="Shu S."/>
            <person name="Leebens-Mack J."/>
            <person name="Grimwood J."/>
            <person name="Schmutz J."/>
            <person name="Soltis P."/>
            <person name="Soltis D."/>
            <person name="Chen Z.-H."/>
        </authorList>
    </citation>
    <scope>NUCLEOTIDE SEQUENCE</scope>
    <source>
        <strain evidence="4">Whitten #5841</strain>
        <tissue evidence="4">Leaf</tissue>
    </source>
</reference>
<feature type="region of interest" description="Disordered" evidence="2">
    <location>
        <begin position="211"/>
        <end position="260"/>
    </location>
</feature>
<gene>
    <name evidence="4" type="ORF">KP509_22G008700</name>
</gene>
<keyword evidence="3" id="KW-0812">Transmembrane</keyword>
<evidence type="ECO:0000256" key="3">
    <source>
        <dbReference type="SAM" id="Phobius"/>
    </source>
</evidence>
<feature type="compositionally biased region" description="Basic residues" evidence="2">
    <location>
        <begin position="232"/>
        <end position="242"/>
    </location>
</feature>
<feature type="compositionally biased region" description="Basic and acidic residues" evidence="2">
    <location>
        <begin position="219"/>
        <end position="231"/>
    </location>
</feature>
<dbReference type="PANTHER" id="PTHR33098">
    <property type="entry name" value="COTTON FIBER (DUF761)"/>
    <property type="match status" value="1"/>
</dbReference>
<evidence type="ECO:0008006" key="6">
    <source>
        <dbReference type="Google" id="ProtNLM"/>
    </source>
</evidence>
<dbReference type="OrthoDB" id="1933168at2759"/>